<dbReference type="InterPro" id="IPR000424">
    <property type="entry name" value="Primosome_PriB/ssb"/>
</dbReference>
<dbReference type="NCBIfam" id="TIGR00621">
    <property type="entry name" value="ssb"/>
    <property type="match status" value="1"/>
</dbReference>
<keyword evidence="5" id="KW-1185">Reference proteome</keyword>
<dbReference type="PROSITE" id="PS50935">
    <property type="entry name" value="SSB"/>
    <property type="match status" value="1"/>
</dbReference>
<evidence type="ECO:0000256" key="1">
    <source>
        <dbReference type="ARBA" id="ARBA00023125"/>
    </source>
</evidence>
<gene>
    <name evidence="4" type="primary">ssb</name>
    <name evidence="4" type="ORF">IDJ76_15200</name>
</gene>
<dbReference type="InterPro" id="IPR011344">
    <property type="entry name" value="ssDNA-bd"/>
</dbReference>
<proteinExistence type="predicted"/>
<accession>A0A926NUV5</accession>
<dbReference type="GO" id="GO:0003697">
    <property type="term" value="F:single-stranded DNA binding"/>
    <property type="evidence" value="ECO:0007669"/>
    <property type="project" value="InterPro"/>
</dbReference>
<organism evidence="4 5">
    <name type="scientific">Mucilaginibacter glaciei</name>
    <dbReference type="NCBI Taxonomy" id="2772109"/>
    <lineage>
        <taxon>Bacteria</taxon>
        <taxon>Pseudomonadati</taxon>
        <taxon>Bacteroidota</taxon>
        <taxon>Sphingobacteriia</taxon>
        <taxon>Sphingobacteriales</taxon>
        <taxon>Sphingobacteriaceae</taxon>
        <taxon>Mucilaginibacter</taxon>
    </lineage>
</organism>
<evidence type="ECO:0000256" key="3">
    <source>
        <dbReference type="RuleBase" id="RU000524"/>
    </source>
</evidence>
<evidence type="ECO:0000313" key="5">
    <source>
        <dbReference type="Proteomes" id="UP000619078"/>
    </source>
</evidence>
<dbReference type="Proteomes" id="UP000619078">
    <property type="component" value="Unassembled WGS sequence"/>
</dbReference>
<dbReference type="Pfam" id="PF00436">
    <property type="entry name" value="SSB"/>
    <property type="match status" value="1"/>
</dbReference>
<dbReference type="EMBL" id="JACWMX010000006">
    <property type="protein sequence ID" value="MBD1394455.1"/>
    <property type="molecule type" value="Genomic_DNA"/>
</dbReference>
<reference evidence="4" key="1">
    <citation type="submission" date="2020-09" db="EMBL/GenBank/DDBJ databases">
        <title>Novel species of Mucilaginibacter isolated from a glacier on the Tibetan Plateau.</title>
        <authorList>
            <person name="Liu Q."/>
            <person name="Xin Y.-H."/>
        </authorList>
    </citation>
    <scope>NUCLEOTIDE SEQUENCE</scope>
    <source>
        <strain evidence="4">ZB1P21</strain>
    </source>
</reference>
<sequence>MLSNTGINKVILLGQVTNDPHSGILGKLKFSCFTIVTNEVIKKGTENTEHNEYHNIRVPEKLMEQESLQIAIGQTLYIEGKIQMSSFVDETRVKRYLSDIVANKVEIINFVMVNA</sequence>
<evidence type="ECO:0000313" key="4">
    <source>
        <dbReference type="EMBL" id="MBD1394455.1"/>
    </source>
</evidence>
<dbReference type="SUPFAM" id="SSF50249">
    <property type="entry name" value="Nucleic acid-binding proteins"/>
    <property type="match status" value="1"/>
</dbReference>
<evidence type="ECO:0000256" key="2">
    <source>
        <dbReference type="PROSITE-ProRule" id="PRU00252"/>
    </source>
</evidence>
<comment type="caution">
    <text evidence="4">The sequence shown here is derived from an EMBL/GenBank/DDBJ whole genome shotgun (WGS) entry which is preliminary data.</text>
</comment>
<protein>
    <recommendedName>
        <fullName evidence="3">Single-stranded DNA-binding protein</fullName>
    </recommendedName>
</protein>
<dbReference type="RefSeq" id="WP_191164200.1">
    <property type="nucleotide sequence ID" value="NZ_JACWMX010000006.1"/>
</dbReference>
<dbReference type="GO" id="GO:0006260">
    <property type="term" value="P:DNA replication"/>
    <property type="evidence" value="ECO:0007669"/>
    <property type="project" value="InterPro"/>
</dbReference>
<dbReference type="AlphaFoldDB" id="A0A926NUV5"/>
<dbReference type="Gene3D" id="2.40.50.140">
    <property type="entry name" value="Nucleic acid-binding proteins"/>
    <property type="match status" value="1"/>
</dbReference>
<keyword evidence="1 2" id="KW-0238">DNA-binding</keyword>
<dbReference type="InterPro" id="IPR012340">
    <property type="entry name" value="NA-bd_OB-fold"/>
</dbReference>
<name>A0A926NUV5_9SPHI</name>